<reference evidence="19" key="1">
    <citation type="submission" date="2025-08" db="UniProtKB">
        <authorList>
            <consortium name="RefSeq"/>
        </authorList>
    </citation>
    <scope>IDENTIFICATION</scope>
    <source>
        <tissue evidence="19">Kidney</tissue>
    </source>
</reference>
<evidence type="ECO:0000259" key="16">
    <source>
        <dbReference type="PROSITE" id="PS50071"/>
    </source>
</evidence>
<dbReference type="GO" id="GO:0003677">
    <property type="term" value="F:DNA binding"/>
    <property type="evidence" value="ECO:0007669"/>
    <property type="project" value="UniProtKB-UniRule"/>
</dbReference>
<keyword evidence="8 15" id="KW-1133">Transmembrane helix</keyword>
<evidence type="ECO:0000256" key="12">
    <source>
        <dbReference type="PROSITE-ProRule" id="PRU00108"/>
    </source>
</evidence>
<name>A0A1S3GL89_DIPOR</name>
<evidence type="ECO:0000256" key="3">
    <source>
        <dbReference type="ARBA" id="ARBA00004991"/>
    </source>
</evidence>
<dbReference type="InterPro" id="IPR009057">
    <property type="entry name" value="Homeodomain-like_sf"/>
</dbReference>
<feature type="transmembrane region" description="Helical" evidence="15">
    <location>
        <begin position="211"/>
        <end position="231"/>
    </location>
</feature>
<dbReference type="OrthoDB" id="537032at2759"/>
<dbReference type="Proteomes" id="UP000081671">
    <property type="component" value="Unplaced"/>
</dbReference>
<dbReference type="RefSeq" id="XP_012889004.1">
    <property type="nucleotide sequence ID" value="XM_013033550.1"/>
</dbReference>
<dbReference type="FunCoup" id="A0A1S3GL89">
    <property type="interactions" value="745"/>
</dbReference>
<dbReference type="Gene3D" id="1.10.10.60">
    <property type="entry name" value="Homeodomain-like"/>
    <property type="match status" value="1"/>
</dbReference>
<dbReference type="PANTHER" id="PTHR12560:SF6">
    <property type="entry name" value="CERAMIDE SYNTHASE 4"/>
    <property type="match status" value="1"/>
</dbReference>
<evidence type="ECO:0000256" key="6">
    <source>
        <dbReference type="ARBA" id="ARBA00022692"/>
    </source>
</evidence>
<feature type="transmembrane region" description="Helical" evidence="15">
    <location>
        <begin position="38"/>
        <end position="56"/>
    </location>
</feature>
<dbReference type="SMART" id="SM00724">
    <property type="entry name" value="TLC"/>
    <property type="match status" value="1"/>
</dbReference>
<keyword evidence="7" id="KW-0256">Endoplasmic reticulum</keyword>
<evidence type="ECO:0000256" key="7">
    <source>
        <dbReference type="ARBA" id="ARBA00022824"/>
    </source>
</evidence>
<dbReference type="FunFam" id="1.10.10.60:FF:000020">
    <property type="entry name" value="Ceramide synthase 5"/>
    <property type="match status" value="1"/>
</dbReference>
<dbReference type="SUPFAM" id="SSF46689">
    <property type="entry name" value="Homeodomain-like"/>
    <property type="match status" value="1"/>
</dbReference>
<keyword evidence="12 14" id="KW-0238">DNA-binding</keyword>
<keyword evidence="12 14" id="KW-0539">Nucleus</keyword>
<dbReference type="GO" id="GO:0046513">
    <property type="term" value="P:ceramide biosynthetic process"/>
    <property type="evidence" value="ECO:0007669"/>
    <property type="project" value="InterPro"/>
</dbReference>
<gene>
    <name evidence="19" type="primary">Cers4</name>
</gene>
<proteinExistence type="predicted"/>
<evidence type="ECO:0000256" key="4">
    <source>
        <dbReference type="ARBA" id="ARBA00022516"/>
    </source>
</evidence>
<dbReference type="STRING" id="10020.ENSDORP00000011582"/>
<dbReference type="SMART" id="SM00389">
    <property type="entry name" value="HOX"/>
    <property type="match status" value="1"/>
</dbReference>
<sequence length="283" mass="33481">MLSSLTEWLWQERFWLPPNNTWAQLEDRDGLVFAHPRHMLAALPLALVLVAVRLTFERFVALPLSRWMGVRDQIRRHANPNATLEKYFLRTGRRPTETQMALLAAQCGLTLRQTQCWFRRRRNQERPRLSKKFCEASWKFVFYLCSFTGGISILYHASWMWNAKKCWENHPNQTLQPELYWWYLLELSFYISLLITLPFDIKRKDFKEQVIHHFVTITLISFSYCSNLLRIGTLVLLLHDSADYLLEVGKMLSYAGFGSACTALFFVFSSVFFYTRLIIFPTK</sequence>
<keyword evidence="9" id="KW-0443">Lipid metabolism</keyword>
<dbReference type="PANTHER" id="PTHR12560">
    <property type="entry name" value="LONGEVITY ASSURANCE FACTOR 1 LAG1"/>
    <property type="match status" value="1"/>
</dbReference>
<dbReference type="KEGG" id="dord:105998758"/>
<feature type="domain" description="Homeobox" evidence="16">
    <location>
        <begin position="84"/>
        <end position="128"/>
    </location>
</feature>
<dbReference type="PIRSF" id="PIRSF005225">
    <property type="entry name" value="LAG1_LAC1"/>
    <property type="match status" value="1"/>
</dbReference>
<organism evidence="18 19">
    <name type="scientific">Dipodomys ordii</name>
    <name type="common">Ord's kangaroo rat</name>
    <dbReference type="NCBI Taxonomy" id="10020"/>
    <lineage>
        <taxon>Eukaryota</taxon>
        <taxon>Metazoa</taxon>
        <taxon>Chordata</taxon>
        <taxon>Craniata</taxon>
        <taxon>Vertebrata</taxon>
        <taxon>Euteleostomi</taxon>
        <taxon>Mammalia</taxon>
        <taxon>Eutheria</taxon>
        <taxon>Euarchontoglires</taxon>
        <taxon>Glires</taxon>
        <taxon>Rodentia</taxon>
        <taxon>Castorimorpha</taxon>
        <taxon>Heteromyidae</taxon>
        <taxon>Dipodomyinae</taxon>
        <taxon>Dipodomys</taxon>
    </lineage>
</organism>
<evidence type="ECO:0000256" key="2">
    <source>
        <dbReference type="ARBA" id="ARBA00004760"/>
    </source>
</evidence>
<dbReference type="InParanoid" id="A0A1S3GL89"/>
<feature type="transmembrane region" description="Helical" evidence="15">
    <location>
        <begin position="140"/>
        <end position="159"/>
    </location>
</feature>
<dbReference type="AlphaFoldDB" id="A0A1S3GL89"/>
<keyword evidence="10 13" id="KW-0472">Membrane</keyword>
<evidence type="ECO:0000256" key="1">
    <source>
        <dbReference type="ARBA" id="ARBA00004477"/>
    </source>
</evidence>
<dbReference type="Pfam" id="PF00046">
    <property type="entry name" value="Homeodomain"/>
    <property type="match status" value="1"/>
</dbReference>
<comment type="pathway">
    <text evidence="2">Lipid metabolism; sphingolipid metabolism.</text>
</comment>
<protein>
    <submittedName>
        <fullName evidence="19">Ceramide synthase 4</fullName>
    </submittedName>
</protein>
<dbReference type="InterPro" id="IPR006634">
    <property type="entry name" value="TLC-dom"/>
</dbReference>
<dbReference type="PROSITE" id="PS50922">
    <property type="entry name" value="TLC"/>
    <property type="match status" value="1"/>
</dbReference>
<dbReference type="GO" id="GO:0005789">
    <property type="term" value="C:endoplasmic reticulum membrane"/>
    <property type="evidence" value="ECO:0007669"/>
    <property type="project" value="UniProtKB-SubCell"/>
</dbReference>
<dbReference type="InterPro" id="IPR016439">
    <property type="entry name" value="Lag1/Lac1-like"/>
</dbReference>
<evidence type="ECO:0000259" key="17">
    <source>
        <dbReference type="PROSITE" id="PS50922"/>
    </source>
</evidence>
<dbReference type="Pfam" id="PF03798">
    <property type="entry name" value="TRAM_LAG1_CLN8"/>
    <property type="match status" value="1"/>
</dbReference>
<feature type="DNA-binding region" description="Homeobox" evidence="12">
    <location>
        <begin position="86"/>
        <end position="129"/>
    </location>
</feature>
<evidence type="ECO:0000256" key="10">
    <source>
        <dbReference type="ARBA" id="ARBA00023136"/>
    </source>
</evidence>
<feature type="domain" description="TLC" evidence="17">
    <location>
        <begin position="131"/>
        <end position="283"/>
    </location>
</feature>
<dbReference type="GO" id="GO:0050291">
    <property type="term" value="F:sphingosine N-acyltransferase activity"/>
    <property type="evidence" value="ECO:0007669"/>
    <property type="project" value="InterPro"/>
</dbReference>
<evidence type="ECO:0000256" key="14">
    <source>
        <dbReference type="RuleBase" id="RU000682"/>
    </source>
</evidence>
<feature type="transmembrane region" description="Helical" evidence="15">
    <location>
        <begin position="179"/>
        <end position="199"/>
    </location>
</feature>
<evidence type="ECO:0000256" key="15">
    <source>
        <dbReference type="SAM" id="Phobius"/>
    </source>
</evidence>
<dbReference type="CDD" id="cd00086">
    <property type="entry name" value="homeodomain"/>
    <property type="match status" value="1"/>
</dbReference>
<evidence type="ECO:0000256" key="5">
    <source>
        <dbReference type="ARBA" id="ARBA00022679"/>
    </source>
</evidence>
<comment type="catalytic activity">
    <reaction evidence="11">
        <text>sphinganine + octadecanoyl-CoA = N-(octadecanoyl)-sphinganine + CoA + H(+)</text>
        <dbReference type="Rhea" id="RHEA:36547"/>
        <dbReference type="ChEBI" id="CHEBI:15378"/>
        <dbReference type="ChEBI" id="CHEBI:57287"/>
        <dbReference type="ChEBI" id="CHEBI:57394"/>
        <dbReference type="ChEBI" id="CHEBI:57817"/>
        <dbReference type="ChEBI" id="CHEBI:67033"/>
    </reaction>
    <physiologicalReaction direction="left-to-right" evidence="11">
        <dbReference type="Rhea" id="RHEA:36548"/>
    </physiologicalReaction>
</comment>
<evidence type="ECO:0000256" key="13">
    <source>
        <dbReference type="PROSITE-ProRule" id="PRU00205"/>
    </source>
</evidence>
<dbReference type="GO" id="GO:0005634">
    <property type="term" value="C:nucleus"/>
    <property type="evidence" value="ECO:0007669"/>
    <property type="project" value="UniProtKB-SubCell"/>
</dbReference>
<keyword evidence="18" id="KW-1185">Reference proteome</keyword>
<dbReference type="UniPathway" id="UPA00222"/>
<evidence type="ECO:0000256" key="8">
    <source>
        <dbReference type="ARBA" id="ARBA00022989"/>
    </source>
</evidence>
<keyword evidence="12 14" id="KW-0371">Homeobox</keyword>
<evidence type="ECO:0000313" key="19">
    <source>
        <dbReference type="RefSeq" id="XP_012889004.1"/>
    </source>
</evidence>
<dbReference type="GeneID" id="105998758"/>
<evidence type="ECO:0000313" key="18">
    <source>
        <dbReference type="Proteomes" id="UP000081671"/>
    </source>
</evidence>
<feature type="transmembrane region" description="Helical" evidence="15">
    <location>
        <begin position="251"/>
        <end position="274"/>
    </location>
</feature>
<keyword evidence="5" id="KW-0808">Transferase</keyword>
<evidence type="ECO:0000256" key="11">
    <source>
        <dbReference type="ARBA" id="ARBA00049036"/>
    </source>
</evidence>
<comment type="pathway">
    <text evidence="3">Sphingolipid metabolism.</text>
</comment>
<evidence type="ECO:0000256" key="9">
    <source>
        <dbReference type="ARBA" id="ARBA00023098"/>
    </source>
</evidence>
<keyword evidence="6 13" id="KW-0812">Transmembrane</keyword>
<keyword evidence="4" id="KW-0444">Lipid biosynthesis</keyword>
<dbReference type="InterPro" id="IPR001356">
    <property type="entry name" value="HD"/>
</dbReference>
<accession>A0A1S3GL89</accession>
<comment type="subcellular location">
    <subcellularLocation>
        <location evidence="1">Endoplasmic reticulum membrane</location>
        <topology evidence="1">Multi-pass membrane protein</topology>
    </subcellularLocation>
    <subcellularLocation>
        <location evidence="12 14">Nucleus</location>
    </subcellularLocation>
</comment>
<dbReference type="CTD" id="79603"/>
<dbReference type="PROSITE" id="PS50071">
    <property type="entry name" value="HOMEOBOX_2"/>
    <property type="match status" value="1"/>
</dbReference>